<dbReference type="GO" id="GO:0016787">
    <property type="term" value="F:hydrolase activity"/>
    <property type="evidence" value="ECO:0007669"/>
    <property type="project" value="UniProtKB-KW"/>
</dbReference>
<dbReference type="EMBL" id="SMKX01000010">
    <property type="protein sequence ID" value="TDD61906.1"/>
    <property type="molecule type" value="Genomic_DNA"/>
</dbReference>
<accession>A0A4R4ZU79</accession>
<gene>
    <name evidence="3" type="ORF">E1263_05835</name>
</gene>
<dbReference type="RefSeq" id="WP_132166123.1">
    <property type="nucleotide sequence ID" value="NZ_SMKX01000010.1"/>
</dbReference>
<evidence type="ECO:0000256" key="1">
    <source>
        <dbReference type="ARBA" id="ARBA00022801"/>
    </source>
</evidence>
<dbReference type="OrthoDB" id="495620at2"/>
<evidence type="ECO:0000259" key="2">
    <source>
        <dbReference type="Pfam" id="PF12697"/>
    </source>
</evidence>
<dbReference type="Pfam" id="PF12697">
    <property type="entry name" value="Abhydrolase_6"/>
    <property type="match status" value="1"/>
</dbReference>
<dbReference type="PANTHER" id="PTHR43798">
    <property type="entry name" value="MONOACYLGLYCEROL LIPASE"/>
    <property type="match status" value="1"/>
</dbReference>
<evidence type="ECO:0000313" key="4">
    <source>
        <dbReference type="Proteomes" id="UP000295124"/>
    </source>
</evidence>
<protein>
    <submittedName>
        <fullName evidence="3">Alpha/beta hydrolase</fullName>
    </submittedName>
</protein>
<dbReference type="InterPro" id="IPR029058">
    <property type="entry name" value="AB_hydrolase_fold"/>
</dbReference>
<reference evidence="3 4" key="1">
    <citation type="submission" date="2019-03" db="EMBL/GenBank/DDBJ databases">
        <title>Draft genome sequences of novel Actinobacteria.</title>
        <authorList>
            <person name="Sahin N."/>
            <person name="Ay H."/>
            <person name="Saygin H."/>
        </authorList>
    </citation>
    <scope>NUCLEOTIDE SEQUENCE [LARGE SCALE GENOMIC DNA]</scope>
    <source>
        <strain evidence="3 4">JCM 13523</strain>
    </source>
</reference>
<dbReference type="PANTHER" id="PTHR43798:SF31">
    <property type="entry name" value="AB HYDROLASE SUPERFAMILY PROTEIN YCLE"/>
    <property type="match status" value="1"/>
</dbReference>
<dbReference type="InterPro" id="IPR000073">
    <property type="entry name" value="AB_hydrolase_1"/>
</dbReference>
<sequence length="277" mass="30279">MRGHYGDVPDGYLYYDQYGDGGPDVVLLNGGLADTRMWDSTIAWLAKFARVTTWDYRDNGLSSPSYGPYDEIADLLAVLDAAGVDRAVLVGSSDGARRALGFAHRHPDRVLKVCAVAPTFGEFPDPSPEEEAARVVMRAHFAEIADLLETEGIPAAAAHDIDGWCPQVPEPARRLLTALAVANSRILTMPEAHGQELDPPLKTRFAELQPPIHILVGKHDFQGTQLWAQRLATQAPTTTLSVLPHADHMPMFSAPAAFREWLTHHARAASSQAMKAW</sequence>
<dbReference type="AlphaFoldDB" id="A0A4R4ZU79"/>
<dbReference type="SUPFAM" id="SSF53474">
    <property type="entry name" value="alpha/beta-Hydrolases"/>
    <property type="match status" value="1"/>
</dbReference>
<name>A0A4R4ZU79_9ACTN</name>
<feature type="domain" description="AB hydrolase-1" evidence="2">
    <location>
        <begin position="25"/>
        <end position="260"/>
    </location>
</feature>
<dbReference type="GO" id="GO:0016020">
    <property type="term" value="C:membrane"/>
    <property type="evidence" value="ECO:0007669"/>
    <property type="project" value="TreeGrafter"/>
</dbReference>
<comment type="caution">
    <text evidence="3">The sequence shown here is derived from an EMBL/GenBank/DDBJ whole genome shotgun (WGS) entry which is preliminary data.</text>
</comment>
<organism evidence="3 4">
    <name type="scientific">Kribbella antibiotica</name>
    <dbReference type="NCBI Taxonomy" id="190195"/>
    <lineage>
        <taxon>Bacteria</taxon>
        <taxon>Bacillati</taxon>
        <taxon>Actinomycetota</taxon>
        <taxon>Actinomycetes</taxon>
        <taxon>Propionibacteriales</taxon>
        <taxon>Kribbellaceae</taxon>
        <taxon>Kribbella</taxon>
    </lineage>
</organism>
<evidence type="ECO:0000313" key="3">
    <source>
        <dbReference type="EMBL" id="TDD61906.1"/>
    </source>
</evidence>
<dbReference type="Gene3D" id="3.40.50.1820">
    <property type="entry name" value="alpha/beta hydrolase"/>
    <property type="match status" value="1"/>
</dbReference>
<dbReference type="Proteomes" id="UP000295124">
    <property type="component" value="Unassembled WGS sequence"/>
</dbReference>
<dbReference type="InterPro" id="IPR050266">
    <property type="entry name" value="AB_hydrolase_sf"/>
</dbReference>
<proteinExistence type="predicted"/>
<keyword evidence="4" id="KW-1185">Reference proteome</keyword>
<keyword evidence="1 3" id="KW-0378">Hydrolase</keyword>